<sequence>MSGGSEDLVFKNWKGACNGRPSFIFNQWPLLMRVIEKTYRLIGEKDDAA</sequence>
<reference evidence="1 2" key="1">
    <citation type="submission" date="2020-03" db="EMBL/GenBank/DDBJ databases">
        <title>Genomic Encyclopedia of Type Strains, Phase IV (KMG-IV): sequencing the most valuable type-strain genomes for metagenomic binning, comparative biology and taxonomic classification.</title>
        <authorList>
            <person name="Goeker M."/>
        </authorList>
    </citation>
    <scope>NUCLEOTIDE SEQUENCE [LARGE SCALE GENOMIC DNA]</scope>
    <source>
        <strain evidence="1 2">DSM 18888</strain>
    </source>
</reference>
<evidence type="ECO:0000313" key="1">
    <source>
        <dbReference type="EMBL" id="NJB73496.1"/>
    </source>
</evidence>
<comment type="caution">
    <text evidence="1">The sequence shown here is derived from an EMBL/GenBank/DDBJ whole genome shotgun (WGS) entry which is preliminary data.</text>
</comment>
<dbReference type="EMBL" id="JAATJD010000001">
    <property type="protein sequence ID" value="NJB73496.1"/>
    <property type="molecule type" value="Genomic_DNA"/>
</dbReference>
<organism evidence="1 2">
    <name type="scientific">Thalassospira tepidiphila</name>
    <dbReference type="NCBI Taxonomy" id="393657"/>
    <lineage>
        <taxon>Bacteria</taxon>
        <taxon>Pseudomonadati</taxon>
        <taxon>Pseudomonadota</taxon>
        <taxon>Alphaproteobacteria</taxon>
        <taxon>Rhodospirillales</taxon>
        <taxon>Thalassospiraceae</taxon>
        <taxon>Thalassospira</taxon>
    </lineage>
</organism>
<name>A0ABX0WW18_9PROT</name>
<accession>A0ABX0WW18</accession>
<protein>
    <submittedName>
        <fullName evidence="1">Uncharacterized protein</fullName>
    </submittedName>
</protein>
<proteinExistence type="predicted"/>
<gene>
    <name evidence="1" type="ORF">GGR96_000568</name>
</gene>
<evidence type="ECO:0000313" key="2">
    <source>
        <dbReference type="Proteomes" id="UP000556869"/>
    </source>
</evidence>
<dbReference type="Proteomes" id="UP000556869">
    <property type="component" value="Unassembled WGS sequence"/>
</dbReference>
<keyword evidence="2" id="KW-1185">Reference proteome</keyword>